<reference evidence="4 5" key="1">
    <citation type="submission" date="2019-03" db="EMBL/GenBank/DDBJ databases">
        <authorList>
            <person name="Kox A.R. M."/>
        </authorList>
    </citation>
    <scope>NUCLEOTIDE SEQUENCE [LARGE SCALE GENOMIC DNA]</scope>
    <source>
        <strain evidence="4">MTUNDRAET4 annotated genome</strain>
        <plasmid evidence="5">2</plasmid>
    </source>
</reference>
<keyword evidence="1" id="KW-0813">Transport</keyword>
<proteinExistence type="predicted"/>
<dbReference type="Gene3D" id="1.20.210.10">
    <property type="entry name" value="Cytochrome c oxidase-like, subunit I domain"/>
    <property type="match status" value="1"/>
</dbReference>
<dbReference type="PANTHER" id="PTHR10422:SF18">
    <property type="entry name" value="CYTOCHROME C OXIDASE SUBUNIT 1"/>
    <property type="match status" value="1"/>
</dbReference>
<dbReference type="GO" id="GO:0016491">
    <property type="term" value="F:oxidoreductase activity"/>
    <property type="evidence" value="ECO:0007669"/>
    <property type="project" value="UniProtKB-KW"/>
</dbReference>
<dbReference type="AlphaFoldDB" id="A0A4U8Z6N8"/>
<dbReference type="Proteomes" id="UP000294360">
    <property type="component" value="Plasmid 2"/>
</dbReference>
<dbReference type="InterPro" id="IPR036927">
    <property type="entry name" value="Cyt_c_oxase-like_su1_sf"/>
</dbReference>
<dbReference type="GO" id="GO:0022904">
    <property type="term" value="P:respiratory electron transport chain"/>
    <property type="evidence" value="ECO:0007669"/>
    <property type="project" value="TreeGrafter"/>
</dbReference>
<dbReference type="GO" id="GO:0004129">
    <property type="term" value="F:cytochrome-c oxidase activity"/>
    <property type="evidence" value="ECO:0007669"/>
    <property type="project" value="InterPro"/>
</dbReference>
<dbReference type="GO" id="GO:0016020">
    <property type="term" value="C:membrane"/>
    <property type="evidence" value="ECO:0007669"/>
    <property type="project" value="InterPro"/>
</dbReference>
<dbReference type="InterPro" id="IPR023616">
    <property type="entry name" value="Cyt_c_oxase-like_su1_dom"/>
</dbReference>
<organism evidence="4 5">
    <name type="scientific">Methylocella tundrae</name>
    <dbReference type="NCBI Taxonomy" id="227605"/>
    <lineage>
        <taxon>Bacteria</taxon>
        <taxon>Pseudomonadati</taxon>
        <taxon>Pseudomonadota</taxon>
        <taxon>Alphaproteobacteria</taxon>
        <taxon>Hyphomicrobiales</taxon>
        <taxon>Beijerinckiaceae</taxon>
        <taxon>Methylocella</taxon>
    </lineage>
</organism>
<geneLocation type="plasmid" evidence="4 5">
    <name>2</name>
</geneLocation>
<keyword evidence="4" id="KW-0614">Plasmid</keyword>
<name>A0A4U8Z6N8_METTU</name>
<dbReference type="KEGG" id="mtun:MTUNDRAET4_0130.1"/>
<feature type="transmembrane region" description="Helical" evidence="2">
    <location>
        <begin position="132"/>
        <end position="151"/>
    </location>
</feature>
<dbReference type="Pfam" id="PF00115">
    <property type="entry name" value="COX1"/>
    <property type="match status" value="1"/>
</dbReference>
<evidence type="ECO:0000256" key="2">
    <source>
        <dbReference type="SAM" id="Phobius"/>
    </source>
</evidence>
<evidence type="ECO:0000259" key="3">
    <source>
        <dbReference type="PROSITE" id="PS50855"/>
    </source>
</evidence>
<feature type="transmembrane region" description="Helical" evidence="2">
    <location>
        <begin position="48"/>
        <end position="67"/>
    </location>
</feature>
<dbReference type="SUPFAM" id="SSF81442">
    <property type="entry name" value="Cytochrome c oxidase subunit I-like"/>
    <property type="match status" value="1"/>
</dbReference>
<keyword evidence="2" id="KW-1133">Transmembrane helix</keyword>
<evidence type="ECO:0000256" key="1">
    <source>
        <dbReference type="ARBA" id="ARBA00022660"/>
    </source>
</evidence>
<accession>A0A4U8Z6N8</accession>
<dbReference type="EMBL" id="LR536451">
    <property type="protein sequence ID" value="VFU16475.1"/>
    <property type="molecule type" value="Genomic_DNA"/>
</dbReference>
<protein>
    <submittedName>
        <fullName evidence="4">Cytochrome c oxidase subunit 1</fullName>
        <ecNumber evidence="4">1.9.3.1</ecNumber>
    </submittedName>
</protein>
<evidence type="ECO:0000313" key="5">
    <source>
        <dbReference type="Proteomes" id="UP000294360"/>
    </source>
</evidence>
<sequence length="192" mass="21599">MVDQERVIRLPALVAPSPELEGRLHALWETAPGWRGIFVTVDHKEIGLRYIVTAFAFLIAGGLEALAMRLQLAGPNLRLLTPEQYDELFTMHGVSMIFLYAMPILSGFSNYLWPLLLGSRDMAFPRVNALSYWTFLFSGLFIYASFVLGVAPNAGWFNYAPYAEKAANPGGQYRLLCLGDDLSRHFDDGRRH</sequence>
<keyword evidence="2" id="KW-0472">Membrane</keyword>
<feature type="transmembrane region" description="Helical" evidence="2">
    <location>
        <begin position="88"/>
        <end position="112"/>
    </location>
</feature>
<feature type="domain" description="Cytochrome oxidase subunit I profile" evidence="3">
    <location>
        <begin position="28"/>
        <end position="182"/>
    </location>
</feature>
<keyword evidence="2" id="KW-0812">Transmembrane</keyword>
<dbReference type="GO" id="GO:0020037">
    <property type="term" value="F:heme binding"/>
    <property type="evidence" value="ECO:0007669"/>
    <property type="project" value="InterPro"/>
</dbReference>
<keyword evidence="1" id="KW-0249">Electron transport</keyword>
<evidence type="ECO:0000313" key="4">
    <source>
        <dbReference type="EMBL" id="VFU16475.1"/>
    </source>
</evidence>
<dbReference type="PANTHER" id="PTHR10422">
    <property type="entry name" value="CYTOCHROME C OXIDASE SUBUNIT 1"/>
    <property type="match status" value="1"/>
</dbReference>
<dbReference type="GO" id="GO:0015990">
    <property type="term" value="P:electron transport coupled proton transport"/>
    <property type="evidence" value="ECO:0007669"/>
    <property type="project" value="TreeGrafter"/>
</dbReference>
<gene>
    <name evidence="4" type="ORF">MTUNDRAET4_0130</name>
</gene>
<keyword evidence="4" id="KW-0560">Oxidoreductase</keyword>
<dbReference type="GO" id="GO:0009060">
    <property type="term" value="P:aerobic respiration"/>
    <property type="evidence" value="ECO:0007669"/>
    <property type="project" value="InterPro"/>
</dbReference>
<dbReference type="InterPro" id="IPR000883">
    <property type="entry name" value="Cyt_C_Oxase_1"/>
</dbReference>
<dbReference type="PRINTS" id="PR01165">
    <property type="entry name" value="CYCOXIDASEI"/>
</dbReference>
<dbReference type="EC" id="1.9.3.1" evidence="4"/>
<keyword evidence="1" id="KW-0679">Respiratory chain</keyword>
<dbReference type="PROSITE" id="PS50855">
    <property type="entry name" value="COX1"/>
    <property type="match status" value="1"/>
</dbReference>